<feature type="modified residue" description="4-aspartylphosphate" evidence="15">
    <location>
        <position position="774"/>
    </location>
</feature>
<dbReference type="Pfam" id="PF01627">
    <property type="entry name" value="Hpt"/>
    <property type="match status" value="1"/>
</dbReference>
<keyword evidence="21" id="KW-1185">Reference proteome</keyword>
<dbReference type="InterPro" id="IPR019734">
    <property type="entry name" value="TPR_rpt"/>
</dbReference>
<evidence type="ECO:0000256" key="2">
    <source>
        <dbReference type="ARBA" id="ARBA00004429"/>
    </source>
</evidence>
<evidence type="ECO:0000256" key="7">
    <source>
        <dbReference type="ARBA" id="ARBA00022679"/>
    </source>
</evidence>
<feature type="domain" description="Histidine kinase" evidence="17">
    <location>
        <begin position="487"/>
        <end position="704"/>
    </location>
</feature>
<feature type="coiled-coil region" evidence="16">
    <location>
        <begin position="382"/>
        <end position="418"/>
    </location>
</feature>
<dbReference type="Gene3D" id="1.20.120.160">
    <property type="entry name" value="HPT domain"/>
    <property type="match status" value="1"/>
</dbReference>
<evidence type="ECO:0000259" key="18">
    <source>
        <dbReference type="PROSITE" id="PS50110"/>
    </source>
</evidence>
<name>A0A1S1MZJ4_9GAMM</name>
<keyword evidence="13" id="KW-0472">Membrane</keyword>
<comment type="subcellular location">
    <subcellularLocation>
        <location evidence="2">Cell inner membrane</location>
        <topology evidence="2">Multi-pass membrane protein</topology>
    </subcellularLocation>
</comment>
<dbReference type="Gene3D" id="3.30.565.10">
    <property type="entry name" value="Histidine kinase-like ATPase, C-terminal domain"/>
    <property type="match status" value="1"/>
</dbReference>
<dbReference type="FunFam" id="1.10.287.130:FF:000001">
    <property type="entry name" value="Two-component sensor histidine kinase"/>
    <property type="match status" value="1"/>
</dbReference>
<reference evidence="20 21" key="1">
    <citation type="submission" date="2016-09" db="EMBL/GenBank/DDBJ databases">
        <title>Pseudoalteromonas amylolytica sp. nov., isolated from the surface seawater.</title>
        <authorList>
            <person name="Wu Y.-H."/>
            <person name="Cheng H."/>
            <person name="Jin X.-B."/>
            <person name="Wang C.-S."/>
            <person name="Xu X.-W."/>
        </authorList>
    </citation>
    <scope>NUCLEOTIDE SEQUENCE [LARGE SCALE GENOMIC DNA]</scope>
    <source>
        <strain evidence="20 21">JW1</strain>
    </source>
</reference>
<dbReference type="SUPFAM" id="SSF47384">
    <property type="entry name" value="Homodimeric domain of signal transducing histidine kinase"/>
    <property type="match status" value="1"/>
</dbReference>
<dbReference type="InterPro" id="IPR008207">
    <property type="entry name" value="Sig_transdc_His_kin_Hpt_dom"/>
</dbReference>
<dbReference type="EMBL" id="MKJU01000007">
    <property type="protein sequence ID" value="OHU92517.1"/>
    <property type="molecule type" value="Genomic_DNA"/>
</dbReference>
<dbReference type="Proteomes" id="UP000179786">
    <property type="component" value="Unassembled WGS sequence"/>
</dbReference>
<feature type="modified residue" description="Phosphohistidine" evidence="14">
    <location>
        <position position="887"/>
    </location>
</feature>
<evidence type="ECO:0000256" key="6">
    <source>
        <dbReference type="ARBA" id="ARBA00022553"/>
    </source>
</evidence>
<dbReference type="PANTHER" id="PTHR43047:SF64">
    <property type="entry name" value="HISTIDINE KINASE CONTAINING CHEY-HOMOLOGOUS RECEIVER DOMAIN AND PAS DOMAIN-RELATED"/>
    <property type="match status" value="1"/>
</dbReference>
<feature type="coiled-coil region" evidence="16">
    <location>
        <begin position="453"/>
        <end position="487"/>
    </location>
</feature>
<dbReference type="PANTHER" id="PTHR43047">
    <property type="entry name" value="TWO-COMPONENT HISTIDINE PROTEIN KINASE"/>
    <property type="match status" value="1"/>
</dbReference>
<keyword evidence="16" id="KW-0175">Coiled coil</keyword>
<evidence type="ECO:0000256" key="11">
    <source>
        <dbReference type="ARBA" id="ARBA00022989"/>
    </source>
</evidence>
<evidence type="ECO:0000313" key="20">
    <source>
        <dbReference type="EMBL" id="OHU92517.1"/>
    </source>
</evidence>
<dbReference type="PROSITE" id="PS50894">
    <property type="entry name" value="HPT"/>
    <property type="match status" value="1"/>
</dbReference>
<evidence type="ECO:0000256" key="1">
    <source>
        <dbReference type="ARBA" id="ARBA00000085"/>
    </source>
</evidence>
<dbReference type="FunFam" id="3.30.565.10:FF:000010">
    <property type="entry name" value="Sensor histidine kinase RcsC"/>
    <property type="match status" value="1"/>
</dbReference>
<dbReference type="Pfam" id="PF02518">
    <property type="entry name" value="HATPase_c"/>
    <property type="match status" value="1"/>
</dbReference>
<dbReference type="CDD" id="cd00082">
    <property type="entry name" value="HisKA"/>
    <property type="match status" value="1"/>
</dbReference>
<evidence type="ECO:0000256" key="4">
    <source>
        <dbReference type="ARBA" id="ARBA00022475"/>
    </source>
</evidence>
<dbReference type="STRING" id="1859457.BET10_05545"/>
<dbReference type="CDD" id="cd17546">
    <property type="entry name" value="REC_hyHK_CKI1_RcsC-like"/>
    <property type="match status" value="1"/>
</dbReference>
<keyword evidence="6 15" id="KW-0597">Phosphoprotein</keyword>
<dbReference type="InterPro" id="IPR003594">
    <property type="entry name" value="HATPase_dom"/>
</dbReference>
<dbReference type="OrthoDB" id="9810730at2"/>
<dbReference type="SUPFAM" id="SSF48452">
    <property type="entry name" value="TPR-like"/>
    <property type="match status" value="2"/>
</dbReference>
<dbReference type="InterPro" id="IPR036890">
    <property type="entry name" value="HATPase_C_sf"/>
</dbReference>
<keyword evidence="10" id="KW-0547">Nucleotide-binding</keyword>
<evidence type="ECO:0000256" key="13">
    <source>
        <dbReference type="ARBA" id="ARBA00023136"/>
    </source>
</evidence>
<organism evidence="20 21">
    <name type="scientific">Pseudoalteromonas amylolytica</name>
    <dbReference type="NCBI Taxonomy" id="1859457"/>
    <lineage>
        <taxon>Bacteria</taxon>
        <taxon>Pseudomonadati</taxon>
        <taxon>Pseudomonadota</taxon>
        <taxon>Gammaproteobacteria</taxon>
        <taxon>Alteromonadales</taxon>
        <taxon>Pseudoalteromonadaceae</taxon>
        <taxon>Pseudoalteromonas</taxon>
    </lineage>
</organism>
<dbReference type="GO" id="GO:0000155">
    <property type="term" value="F:phosphorelay sensor kinase activity"/>
    <property type="evidence" value="ECO:0007669"/>
    <property type="project" value="InterPro"/>
</dbReference>
<dbReference type="InterPro" id="IPR036641">
    <property type="entry name" value="HPT_dom_sf"/>
</dbReference>
<dbReference type="Gene3D" id="1.10.287.130">
    <property type="match status" value="1"/>
</dbReference>
<dbReference type="PRINTS" id="PR00344">
    <property type="entry name" value="BCTRLSENSOR"/>
</dbReference>
<keyword evidence="10" id="KW-0067">ATP-binding</keyword>
<dbReference type="InterPro" id="IPR011990">
    <property type="entry name" value="TPR-like_helical_dom_sf"/>
</dbReference>
<dbReference type="SMART" id="SM00388">
    <property type="entry name" value="HisKA"/>
    <property type="match status" value="1"/>
</dbReference>
<evidence type="ECO:0000256" key="3">
    <source>
        <dbReference type="ARBA" id="ARBA00012438"/>
    </source>
</evidence>
<keyword evidence="8" id="KW-0812">Transmembrane</keyword>
<evidence type="ECO:0000256" key="14">
    <source>
        <dbReference type="PROSITE-ProRule" id="PRU00110"/>
    </source>
</evidence>
<dbReference type="InterPro" id="IPR005467">
    <property type="entry name" value="His_kinase_dom"/>
</dbReference>
<dbReference type="Pfam" id="PF13424">
    <property type="entry name" value="TPR_12"/>
    <property type="match status" value="1"/>
</dbReference>
<dbReference type="InterPro" id="IPR036097">
    <property type="entry name" value="HisK_dim/P_sf"/>
</dbReference>
<dbReference type="SUPFAM" id="SSF47226">
    <property type="entry name" value="Histidine-containing phosphotransfer domain, HPT domain"/>
    <property type="match status" value="1"/>
</dbReference>
<dbReference type="GO" id="GO:0005886">
    <property type="term" value="C:plasma membrane"/>
    <property type="evidence" value="ECO:0007669"/>
    <property type="project" value="UniProtKB-SubCell"/>
</dbReference>
<evidence type="ECO:0000259" key="17">
    <source>
        <dbReference type="PROSITE" id="PS50109"/>
    </source>
</evidence>
<dbReference type="AlphaFoldDB" id="A0A1S1MZJ4"/>
<evidence type="ECO:0000256" key="9">
    <source>
        <dbReference type="ARBA" id="ARBA00022777"/>
    </source>
</evidence>
<dbReference type="PROSITE" id="PS50109">
    <property type="entry name" value="HIS_KIN"/>
    <property type="match status" value="1"/>
</dbReference>
<keyword evidence="11" id="KW-1133">Transmembrane helix</keyword>
<dbReference type="SMART" id="SM00448">
    <property type="entry name" value="REC"/>
    <property type="match status" value="1"/>
</dbReference>
<gene>
    <name evidence="20" type="ORF">BET10_05545</name>
</gene>
<evidence type="ECO:0000256" key="8">
    <source>
        <dbReference type="ARBA" id="ARBA00022692"/>
    </source>
</evidence>
<dbReference type="InterPro" id="IPR011006">
    <property type="entry name" value="CheY-like_superfamily"/>
</dbReference>
<dbReference type="Gene3D" id="1.25.40.10">
    <property type="entry name" value="Tetratricopeptide repeat domain"/>
    <property type="match status" value="2"/>
</dbReference>
<dbReference type="SUPFAM" id="SSF55874">
    <property type="entry name" value="ATPase domain of HSP90 chaperone/DNA topoisomerase II/histidine kinase"/>
    <property type="match status" value="1"/>
</dbReference>
<keyword evidence="7" id="KW-0808">Transferase</keyword>
<evidence type="ECO:0000256" key="5">
    <source>
        <dbReference type="ARBA" id="ARBA00022519"/>
    </source>
</evidence>
<comment type="caution">
    <text evidence="20">The sequence shown here is derived from an EMBL/GenBank/DDBJ whole genome shotgun (WGS) entry which is preliminary data.</text>
</comment>
<dbReference type="SUPFAM" id="SSF52172">
    <property type="entry name" value="CheY-like"/>
    <property type="match status" value="1"/>
</dbReference>
<evidence type="ECO:0000259" key="19">
    <source>
        <dbReference type="PROSITE" id="PS50894"/>
    </source>
</evidence>
<keyword evidence="5" id="KW-0997">Cell inner membrane</keyword>
<dbReference type="SMART" id="SM00387">
    <property type="entry name" value="HATPase_c"/>
    <property type="match status" value="1"/>
</dbReference>
<dbReference type="SMART" id="SM00028">
    <property type="entry name" value="TPR"/>
    <property type="match status" value="4"/>
</dbReference>
<keyword evidence="4" id="KW-1003">Cell membrane</keyword>
<dbReference type="InterPro" id="IPR003661">
    <property type="entry name" value="HisK_dim/P_dom"/>
</dbReference>
<evidence type="ECO:0000256" key="15">
    <source>
        <dbReference type="PROSITE-ProRule" id="PRU00169"/>
    </source>
</evidence>
<comment type="catalytic activity">
    <reaction evidence="1">
        <text>ATP + protein L-histidine = ADP + protein N-phospho-L-histidine.</text>
        <dbReference type="EC" id="2.7.13.3"/>
    </reaction>
</comment>
<protein>
    <recommendedName>
        <fullName evidence="3">histidine kinase</fullName>
        <ecNumber evidence="3">2.7.13.3</ecNumber>
    </recommendedName>
</protein>
<dbReference type="InterPro" id="IPR001789">
    <property type="entry name" value="Sig_transdc_resp-reg_receiver"/>
</dbReference>
<feature type="domain" description="HPt" evidence="19">
    <location>
        <begin position="848"/>
        <end position="943"/>
    </location>
</feature>
<accession>A0A1S1MZJ4</accession>
<dbReference type="PROSITE" id="PS50110">
    <property type="entry name" value="RESPONSE_REGULATORY"/>
    <property type="match status" value="1"/>
</dbReference>
<dbReference type="EC" id="2.7.13.3" evidence="3"/>
<dbReference type="RefSeq" id="WP_070983494.1">
    <property type="nucleotide sequence ID" value="NZ_MKJU01000007.1"/>
</dbReference>
<dbReference type="Pfam" id="PF00072">
    <property type="entry name" value="Response_reg"/>
    <property type="match status" value="1"/>
</dbReference>
<dbReference type="InterPro" id="IPR004358">
    <property type="entry name" value="Sig_transdc_His_kin-like_C"/>
</dbReference>
<keyword evidence="12" id="KW-0902">Two-component regulatory system</keyword>
<evidence type="ECO:0000256" key="12">
    <source>
        <dbReference type="ARBA" id="ARBA00023012"/>
    </source>
</evidence>
<evidence type="ECO:0000256" key="10">
    <source>
        <dbReference type="ARBA" id="ARBA00022840"/>
    </source>
</evidence>
<feature type="domain" description="Response regulatory" evidence="18">
    <location>
        <begin position="725"/>
        <end position="839"/>
    </location>
</feature>
<dbReference type="CDD" id="cd16922">
    <property type="entry name" value="HATPase_EvgS-ArcB-TorS-like"/>
    <property type="match status" value="1"/>
</dbReference>
<dbReference type="Pfam" id="PF00512">
    <property type="entry name" value="HisKA"/>
    <property type="match status" value="1"/>
</dbReference>
<keyword evidence="9" id="KW-0418">Kinase</keyword>
<proteinExistence type="predicted"/>
<evidence type="ECO:0000256" key="16">
    <source>
        <dbReference type="SAM" id="Coils"/>
    </source>
</evidence>
<evidence type="ECO:0000313" key="21">
    <source>
        <dbReference type="Proteomes" id="UP000179786"/>
    </source>
</evidence>
<sequence length="943" mass="106816">MGKRLIGRALIYIMLIFNITLAVSAQEPTPSLDTQIEALGDLESWQDISIKGHQLLSHPNLNSKQRFELLKSLAREAFERDDFTTTEQYLKEIELEYVQQPLSDEYYFATKLLAINAYHQGFYTTAIPQYLKALNIASKRNNPLEQANMHNNLGLTYVKTNELGLAISHFGEAQKFYQGLGEMQHEADIMLNMSVVYIRQYQFDVAQEMINTGMKMFSELGDSYGVALANTYLGELFSKKGMTHSARYHFQAAIDYYEQQNNMDHLMVQHANLANVSLVQGEFDKAEKEANFALYYAEKINSDTGRMSALFPLAKAMFVKGELVKAELMVNEAMSLATETGARYLEKDELATLALIQAGAGKHEQALLNFTSYQTNQYEFLNKNVLAKMMEYQNRIEAAELNREITELKQKQAFQTLQIEKREQVIWLSSMVVLSLFIAVVSLYFKQAEKNAKVELREKVAERTAELQRVADELREANQVKNQFLANISHEIRTPLTSIIGQAEAMLNEHGQNFELKTSLGVIQRQGEHLKDLVSDVLDLSRIEAQRLDLEYTEFYLQSLLDDISDMFYNACKVKALQFSIESDNEESVMVKLDYVRLKQILINLLGNAVKFTEHGGVELQVSCQPSGLIFKVLDTGIGMSQEQLSRVFESFQQGDNSITRRFGGSGLGLCLSQQLTDMMGGSISVNSELNKGSEFIVYIPCAPQQRELPQSLEQQQEVSWDYGKVLVAEDHDDNRALFKRLIEQLGLEVVVARNGEEAVELCLREYPDVVLMDIQMPKMDGVEALNLLHQSGFDQPVYALTANVMEHEIQSYLKAGFSGHLGKPLDRKLLIKALQRHISTASELVSSQVDISDLAASFVATLSNERSVIIELWQTQQWESLQRACHRLSGAASTFSFISLANTSRQLEQMLSKEQYKQAEHLYLILCDELQYLGLSEQLDVG</sequence>
<dbReference type="Gene3D" id="3.40.50.2300">
    <property type="match status" value="1"/>
</dbReference>